<gene>
    <name evidence="3" type="ORF">E1B28_006468</name>
</gene>
<keyword evidence="2" id="KW-0472">Membrane</keyword>
<organism evidence="3 4">
    <name type="scientific">Marasmius oreades</name>
    <name type="common">fairy-ring Marasmius</name>
    <dbReference type="NCBI Taxonomy" id="181124"/>
    <lineage>
        <taxon>Eukaryota</taxon>
        <taxon>Fungi</taxon>
        <taxon>Dikarya</taxon>
        <taxon>Basidiomycota</taxon>
        <taxon>Agaricomycotina</taxon>
        <taxon>Agaricomycetes</taxon>
        <taxon>Agaricomycetidae</taxon>
        <taxon>Agaricales</taxon>
        <taxon>Marasmiineae</taxon>
        <taxon>Marasmiaceae</taxon>
        <taxon>Marasmius</taxon>
    </lineage>
</organism>
<feature type="transmembrane region" description="Helical" evidence="2">
    <location>
        <begin position="91"/>
        <end position="112"/>
    </location>
</feature>
<name>A0A9P7UVL4_9AGAR</name>
<dbReference type="EMBL" id="CM032183">
    <property type="protein sequence ID" value="KAG7095763.1"/>
    <property type="molecule type" value="Genomic_DNA"/>
</dbReference>
<accession>A0A9P7UVL4</accession>
<dbReference type="Proteomes" id="UP001049176">
    <property type="component" value="Chromosome 3"/>
</dbReference>
<evidence type="ECO:0000256" key="1">
    <source>
        <dbReference type="SAM" id="MobiDB-lite"/>
    </source>
</evidence>
<evidence type="ECO:0000313" key="3">
    <source>
        <dbReference type="EMBL" id="KAG7095763.1"/>
    </source>
</evidence>
<evidence type="ECO:0000313" key="4">
    <source>
        <dbReference type="Proteomes" id="UP001049176"/>
    </source>
</evidence>
<keyword evidence="2" id="KW-1133">Transmembrane helix</keyword>
<sequence length="260" mass="28856">MASHRPFDGSDLVSRRHHHAHLPGFRFRTSFPPSSILDYVRPPCFSLFDTDFLCSARNKIVLLLVLLGVIIHVVFGFISGIYVLVIRQPVYHFGVSSATIAAVTCAATDLFIAINMFHTARRINTIDTSVQNLLYRLSIIGMTNGIVTATTTTLMIILLFTSIEAFTLVFDLVGRVYTLTIVVNCVALKRQKPPRDESVTQTTRNSRRSGSVVLTTLELNTFTIPEDIETESSEPPSHAKSVPVARMRDTETPDSVIGVY</sequence>
<keyword evidence="4" id="KW-1185">Reference proteome</keyword>
<protein>
    <submittedName>
        <fullName evidence="3">Uncharacterized protein</fullName>
    </submittedName>
</protein>
<dbReference type="RefSeq" id="XP_043012233.1">
    <property type="nucleotide sequence ID" value="XM_043151140.1"/>
</dbReference>
<proteinExistence type="predicted"/>
<dbReference type="KEGG" id="more:E1B28_006468"/>
<feature type="transmembrane region" description="Helical" evidence="2">
    <location>
        <begin position="133"/>
        <end position="160"/>
    </location>
</feature>
<feature type="region of interest" description="Disordered" evidence="1">
    <location>
        <begin position="225"/>
        <end position="260"/>
    </location>
</feature>
<comment type="caution">
    <text evidence="3">The sequence shown here is derived from an EMBL/GenBank/DDBJ whole genome shotgun (WGS) entry which is preliminary data.</text>
</comment>
<feature type="transmembrane region" description="Helical" evidence="2">
    <location>
        <begin position="60"/>
        <end position="85"/>
    </location>
</feature>
<keyword evidence="2" id="KW-0812">Transmembrane</keyword>
<feature type="transmembrane region" description="Helical" evidence="2">
    <location>
        <begin position="166"/>
        <end position="188"/>
    </location>
</feature>
<evidence type="ECO:0000256" key="2">
    <source>
        <dbReference type="SAM" id="Phobius"/>
    </source>
</evidence>
<dbReference type="AlphaFoldDB" id="A0A9P7UVL4"/>
<dbReference type="OrthoDB" id="2989042at2759"/>
<reference evidence="3" key="1">
    <citation type="journal article" date="2021" name="Genome Biol. Evol.">
        <title>The assembled and annotated genome of the fairy-ring fungus Marasmius oreades.</title>
        <authorList>
            <person name="Hiltunen M."/>
            <person name="Ament-Velasquez S.L."/>
            <person name="Johannesson H."/>
        </authorList>
    </citation>
    <scope>NUCLEOTIDE SEQUENCE</scope>
    <source>
        <strain evidence="3">03SP1</strain>
    </source>
</reference>
<dbReference type="GeneID" id="66075544"/>